<name>A0A7I7VXZ6_9MYCO</name>
<proteinExistence type="predicted"/>
<feature type="region of interest" description="Disordered" evidence="1">
    <location>
        <begin position="39"/>
        <end position="71"/>
    </location>
</feature>
<dbReference type="AlphaFoldDB" id="A0A7I7VXZ6"/>
<dbReference type="EMBL" id="AP022605">
    <property type="protein sequence ID" value="BBZ09512.1"/>
    <property type="molecule type" value="Genomic_DNA"/>
</dbReference>
<dbReference type="OrthoDB" id="9793637at2"/>
<evidence type="ECO:0000313" key="2">
    <source>
        <dbReference type="EMBL" id="BBZ09512.1"/>
    </source>
</evidence>
<accession>A0A7I7VXZ6</accession>
<dbReference type="RefSeq" id="WP_133055508.1">
    <property type="nucleotide sequence ID" value="NZ_AP022605.1"/>
</dbReference>
<reference evidence="2 3" key="1">
    <citation type="journal article" date="2019" name="Emerg. Microbes Infect.">
        <title>Comprehensive subspecies identification of 175 nontuberculous mycobacteria species based on 7547 genomic profiles.</title>
        <authorList>
            <person name="Matsumoto Y."/>
            <person name="Kinjo T."/>
            <person name="Motooka D."/>
            <person name="Nabeya D."/>
            <person name="Jung N."/>
            <person name="Uechi K."/>
            <person name="Horii T."/>
            <person name="Iida T."/>
            <person name="Fujita J."/>
            <person name="Nakamura S."/>
        </authorList>
    </citation>
    <scope>NUCLEOTIDE SEQUENCE [LARGE SCALE GENOMIC DNA]</scope>
    <source>
        <strain evidence="2 3">JCM 12405</strain>
    </source>
</reference>
<protein>
    <submittedName>
        <fullName evidence="2">Uncharacterized protein</fullName>
    </submittedName>
</protein>
<gene>
    <name evidence="2" type="ORF">MDOR_36810</name>
</gene>
<evidence type="ECO:0000256" key="1">
    <source>
        <dbReference type="SAM" id="MobiDB-lite"/>
    </source>
</evidence>
<dbReference type="Proteomes" id="UP000467201">
    <property type="component" value="Chromosome"/>
</dbReference>
<evidence type="ECO:0000313" key="3">
    <source>
        <dbReference type="Proteomes" id="UP000467201"/>
    </source>
</evidence>
<sequence>MTSSLADQNPDQLGVPHSILTGLKRDHIELERLLHRIDASTGGEPQDDLADSCRLVSPHLPPLTPGGCTRA</sequence>
<organism evidence="2 3">
    <name type="scientific">Mycolicibacterium doricum</name>
    <dbReference type="NCBI Taxonomy" id="126673"/>
    <lineage>
        <taxon>Bacteria</taxon>
        <taxon>Bacillati</taxon>
        <taxon>Actinomycetota</taxon>
        <taxon>Actinomycetes</taxon>
        <taxon>Mycobacteriales</taxon>
        <taxon>Mycobacteriaceae</taxon>
        <taxon>Mycolicibacterium</taxon>
    </lineage>
</organism>
<dbReference type="KEGG" id="mdr:MDOR_36810"/>